<dbReference type="GO" id="GO:0005634">
    <property type="term" value="C:nucleus"/>
    <property type="evidence" value="ECO:0007669"/>
    <property type="project" value="TreeGrafter"/>
</dbReference>
<dbReference type="GeneID" id="113429462"/>
<protein>
    <submittedName>
        <fullName evidence="2">F-box DNA helicase 1-like</fullName>
    </submittedName>
</protein>
<dbReference type="GO" id="GO:0003677">
    <property type="term" value="F:DNA binding"/>
    <property type="evidence" value="ECO:0007669"/>
    <property type="project" value="InterPro"/>
</dbReference>
<dbReference type="RefSeq" id="XP_026547751.1">
    <property type="nucleotide sequence ID" value="XM_026691966.1"/>
</dbReference>
<dbReference type="InterPro" id="IPR000212">
    <property type="entry name" value="DNA_helicase_UvrD/REP"/>
</dbReference>
<organism evidence="1 2">
    <name type="scientific">Notechis scutatus</name>
    <name type="common">mainland tiger snake</name>
    <dbReference type="NCBI Taxonomy" id="8663"/>
    <lineage>
        <taxon>Eukaryota</taxon>
        <taxon>Metazoa</taxon>
        <taxon>Chordata</taxon>
        <taxon>Craniata</taxon>
        <taxon>Vertebrata</taxon>
        <taxon>Euteleostomi</taxon>
        <taxon>Lepidosauria</taxon>
        <taxon>Squamata</taxon>
        <taxon>Bifurcata</taxon>
        <taxon>Unidentata</taxon>
        <taxon>Episquamata</taxon>
        <taxon>Toxicofera</taxon>
        <taxon>Serpentes</taxon>
        <taxon>Colubroidea</taxon>
        <taxon>Elapidae</taxon>
        <taxon>Hydrophiinae</taxon>
        <taxon>Notechis</taxon>
    </lineage>
</organism>
<dbReference type="GO" id="GO:0005524">
    <property type="term" value="F:ATP binding"/>
    <property type="evidence" value="ECO:0007669"/>
    <property type="project" value="InterPro"/>
</dbReference>
<accession>A0A6J1VXL8</accession>
<evidence type="ECO:0000313" key="1">
    <source>
        <dbReference type="Proteomes" id="UP000504612"/>
    </source>
</evidence>
<sequence>MDIILRQTCGVILVGDPHQQICTFRGADNTGFSVSDSRNFYLTQSFRFGYEIAYVGATLLDSLVLDKKVRNKTLVGNNLNSECFKPVILLSFQVRISKQD</sequence>
<dbReference type="GO" id="GO:0031297">
    <property type="term" value="P:replication fork processing"/>
    <property type="evidence" value="ECO:0007669"/>
    <property type="project" value="TreeGrafter"/>
</dbReference>
<dbReference type="InterPro" id="IPR027417">
    <property type="entry name" value="P-loop_NTPase"/>
</dbReference>
<proteinExistence type="predicted"/>
<dbReference type="Proteomes" id="UP000504612">
    <property type="component" value="Unplaced"/>
</dbReference>
<dbReference type="PANTHER" id="PTHR11070">
    <property type="entry name" value="UVRD / RECB / PCRA DNA HELICASE FAMILY MEMBER"/>
    <property type="match status" value="1"/>
</dbReference>
<name>A0A6J1VXL8_9SAUR</name>
<keyword evidence="1" id="KW-1185">Reference proteome</keyword>
<dbReference type="SUPFAM" id="SSF52540">
    <property type="entry name" value="P-loop containing nucleoside triphosphate hydrolases"/>
    <property type="match status" value="1"/>
</dbReference>
<dbReference type="PANTHER" id="PTHR11070:SF30">
    <property type="entry name" value="F-BOX DNA HELICASE 1"/>
    <property type="match status" value="1"/>
</dbReference>
<gene>
    <name evidence="2" type="primary">LOC113429462</name>
</gene>
<dbReference type="KEGG" id="nss:113429462"/>
<dbReference type="GO" id="GO:0000724">
    <property type="term" value="P:double-strand break repair via homologous recombination"/>
    <property type="evidence" value="ECO:0007669"/>
    <property type="project" value="TreeGrafter"/>
</dbReference>
<dbReference type="GO" id="GO:0043138">
    <property type="term" value="F:3'-5' DNA helicase activity"/>
    <property type="evidence" value="ECO:0007669"/>
    <property type="project" value="TreeGrafter"/>
</dbReference>
<evidence type="ECO:0000313" key="2">
    <source>
        <dbReference type="RefSeq" id="XP_026547751.1"/>
    </source>
</evidence>
<reference evidence="2" key="1">
    <citation type="submission" date="2025-08" db="UniProtKB">
        <authorList>
            <consortium name="RefSeq"/>
        </authorList>
    </citation>
    <scope>IDENTIFICATION</scope>
</reference>
<dbReference type="AlphaFoldDB" id="A0A6J1VXL8"/>